<accession>A0ABW2QRU3</accession>
<dbReference type="EMBL" id="JBHTCA010000051">
    <property type="protein sequence ID" value="MFC7411796.1"/>
    <property type="molecule type" value="Genomic_DNA"/>
</dbReference>
<organism evidence="1 2">
    <name type="scientific">Hydrogenophaga atypica</name>
    <dbReference type="NCBI Taxonomy" id="249409"/>
    <lineage>
        <taxon>Bacteria</taxon>
        <taxon>Pseudomonadati</taxon>
        <taxon>Pseudomonadota</taxon>
        <taxon>Betaproteobacteria</taxon>
        <taxon>Burkholderiales</taxon>
        <taxon>Comamonadaceae</taxon>
        <taxon>Hydrogenophaga</taxon>
    </lineage>
</organism>
<keyword evidence="2" id="KW-1185">Reference proteome</keyword>
<protein>
    <submittedName>
        <fullName evidence="1">Uncharacterized protein</fullName>
    </submittedName>
</protein>
<reference evidence="2" key="1">
    <citation type="journal article" date="2019" name="Int. J. Syst. Evol. Microbiol.">
        <title>The Global Catalogue of Microorganisms (GCM) 10K type strain sequencing project: providing services to taxonomists for standard genome sequencing and annotation.</title>
        <authorList>
            <consortium name="The Broad Institute Genomics Platform"/>
            <consortium name="The Broad Institute Genome Sequencing Center for Infectious Disease"/>
            <person name="Wu L."/>
            <person name="Ma J."/>
        </authorList>
    </citation>
    <scope>NUCLEOTIDE SEQUENCE [LARGE SCALE GENOMIC DNA]</scope>
    <source>
        <strain evidence="2">CGMCC 1.12371</strain>
    </source>
</reference>
<evidence type="ECO:0000313" key="1">
    <source>
        <dbReference type="EMBL" id="MFC7411796.1"/>
    </source>
</evidence>
<name>A0ABW2QRU3_9BURK</name>
<evidence type="ECO:0000313" key="2">
    <source>
        <dbReference type="Proteomes" id="UP001596501"/>
    </source>
</evidence>
<proteinExistence type="predicted"/>
<comment type="caution">
    <text evidence="1">The sequence shown here is derived from an EMBL/GenBank/DDBJ whole genome shotgun (WGS) entry which is preliminary data.</text>
</comment>
<dbReference type="Proteomes" id="UP001596501">
    <property type="component" value="Unassembled WGS sequence"/>
</dbReference>
<sequence length="208" mass="23236">MSTSPEKFTNLVEQVQIAHRLCVGFYQRLLPGVDEIARAIDCVFRSWGPIETSRPASRSTSPTNNKWAWDLVPMFATQFDYARESGGTARAGDLMLSFVIYIDENFSKKRRVELNVRGQPDPIKLERGDATVQVRLFRCTADSNKTLDSLIEDEIQVQTGGTGWLRLSDKLEAVHLRYALANFIADTDKVASELKTLVGGPPDAGQTR</sequence>
<dbReference type="RefSeq" id="WP_382228694.1">
    <property type="nucleotide sequence ID" value="NZ_JBHTCA010000051.1"/>
</dbReference>
<gene>
    <name evidence="1" type="ORF">ACFQPB_23355</name>
</gene>